<reference evidence="2" key="1">
    <citation type="journal article" date="2019" name="Int. J. Syst. Evol. Microbiol.">
        <title>The Global Catalogue of Microorganisms (GCM) 10K type strain sequencing project: providing services to taxonomists for standard genome sequencing and annotation.</title>
        <authorList>
            <consortium name="The Broad Institute Genomics Platform"/>
            <consortium name="The Broad Institute Genome Sequencing Center for Infectious Disease"/>
            <person name="Wu L."/>
            <person name="Ma J."/>
        </authorList>
    </citation>
    <scope>NUCLEOTIDE SEQUENCE [LARGE SCALE GENOMIC DNA]</scope>
    <source>
        <strain evidence="2">JCM 18303</strain>
    </source>
</reference>
<dbReference type="EMBL" id="BAABJP010000001">
    <property type="protein sequence ID" value="GAA5146210.1"/>
    <property type="molecule type" value="Genomic_DNA"/>
</dbReference>
<protein>
    <submittedName>
        <fullName evidence="1">Uncharacterized protein</fullName>
    </submittedName>
</protein>
<evidence type="ECO:0000313" key="1">
    <source>
        <dbReference type="EMBL" id="GAA5146210.1"/>
    </source>
</evidence>
<evidence type="ECO:0000313" key="2">
    <source>
        <dbReference type="Proteomes" id="UP001428817"/>
    </source>
</evidence>
<sequence>MRIPYGLAILTVAIIVPNDAPPASECVKPAGMTKLLDQDPDDEQVPWKRTGPGNVNVYFDVSGITPEWRKGGTRVLA</sequence>
<dbReference type="Proteomes" id="UP001428817">
    <property type="component" value="Unassembled WGS sequence"/>
</dbReference>
<name>A0ABP9PGI5_9PSEU</name>
<accession>A0ABP9PGI5</accession>
<gene>
    <name evidence="1" type="ORF">GCM10023321_05330</name>
</gene>
<proteinExistence type="predicted"/>
<organism evidence="1 2">
    <name type="scientific">Pseudonocardia eucalypti</name>
    <dbReference type="NCBI Taxonomy" id="648755"/>
    <lineage>
        <taxon>Bacteria</taxon>
        <taxon>Bacillati</taxon>
        <taxon>Actinomycetota</taxon>
        <taxon>Actinomycetes</taxon>
        <taxon>Pseudonocardiales</taxon>
        <taxon>Pseudonocardiaceae</taxon>
        <taxon>Pseudonocardia</taxon>
    </lineage>
</organism>
<comment type="caution">
    <text evidence="1">The sequence shown here is derived from an EMBL/GenBank/DDBJ whole genome shotgun (WGS) entry which is preliminary data.</text>
</comment>
<keyword evidence="2" id="KW-1185">Reference proteome</keyword>